<dbReference type="CDD" id="cd06257">
    <property type="entry name" value="DnaJ"/>
    <property type="match status" value="1"/>
</dbReference>
<proteinExistence type="predicted"/>
<keyword evidence="4" id="KW-0812">Transmembrane</keyword>
<dbReference type="PANTHER" id="PTHR44360:SF1">
    <property type="entry name" value="DNAJ HOMOLOG SUBFAMILY B MEMBER 9"/>
    <property type="match status" value="1"/>
</dbReference>
<dbReference type="GO" id="GO:0051787">
    <property type="term" value="F:misfolded protein binding"/>
    <property type="evidence" value="ECO:0007669"/>
    <property type="project" value="TreeGrafter"/>
</dbReference>
<evidence type="ECO:0000259" key="5">
    <source>
        <dbReference type="PROSITE" id="PS50076"/>
    </source>
</evidence>
<dbReference type="Proteomes" id="UP001250218">
    <property type="component" value="Unassembled WGS sequence"/>
</dbReference>
<gene>
    <name evidence="6" type="ORF">P7I04_13505</name>
</gene>
<dbReference type="InterPro" id="IPR051948">
    <property type="entry name" value="Hsp70_co-chaperone_J-domain"/>
</dbReference>
<evidence type="ECO:0000313" key="7">
    <source>
        <dbReference type="Proteomes" id="UP001250218"/>
    </source>
</evidence>
<dbReference type="InterPro" id="IPR001623">
    <property type="entry name" value="DnaJ_domain"/>
</dbReference>
<keyword evidence="1" id="KW-0235">DNA replication</keyword>
<dbReference type="RefSeq" id="WP_311955151.1">
    <property type="nucleotide sequence ID" value="NZ_JARQDL010000017.1"/>
</dbReference>
<dbReference type="InterPro" id="IPR036869">
    <property type="entry name" value="J_dom_sf"/>
</dbReference>
<comment type="caution">
    <text evidence="6">The sequence shown here is derived from an EMBL/GenBank/DDBJ whole genome shotgun (WGS) entry which is preliminary data.</text>
</comment>
<organism evidence="6 7">
    <name type="scientific">Lactococcus lactis</name>
    <dbReference type="NCBI Taxonomy" id="1358"/>
    <lineage>
        <taxon>Bacteria</taxon>
        <taxon>Bacillati</taxon>
        <taxon>Bacillota</taxon>
        <taxon>Bacilli</taxon>
        <taxon>Lactobacillales</taxon>
        <taxon>Streptococcaceae</taxon>
        <taxon>Lactococcus</taxon>
    </lineage>
</organism>
<evidence type="ECO:0000256" key="2">
    <source>
        <dbReference type="ARBA" id="ARBA00023016"/>
    </source>
</evidence>
<dbReference type="PRINTS" id="PR00625">
    <property type="entry name" value="JDOMAIN"/>
</dbReference>
<dbReference type="PANTHER" id="PTHR44360">
    <property type="entry name" value="DNAJ HOMOLOG SUBFAMILY B MEMBER 9"/>
    <property type="match status" value="1"/>
</dbReference>
<dbReference type="SMART" id="SM00271">
    <property type="entry name" value="DnaJ"/>
    <property type="match status" value="1"/>
</dbReference>
<dbReference type="GO" id="GO:0006260">
    <property type="term" value="P:DNA replication"/>
    <property type="evidence" value="ECO:0007669"/>
    <property type="project" value="UniProtKB-KW"/>
</dbReference>
<evidence type="ECO:0000256" key="3">
    <source>
        <dbReference type="ARBA" id="ARBA00023186"/>
    </source>
</evidence>
<name>A0AAW8UFK7_9LACT</name>
<feature type="transmembrane region" description="Helical" evidence="4">
    <location>
        <begin position="25"/>
        <end position="47"/>
    </location>
</feature>
<dbReference type="Gene3D" id="1.10.287.110">
    <property type="entry name" value="DnaJ domain"/>
    <property type="match status" value="1"/>
</dbReference>
<keyword evidence="3" id="KW-0143">Chaperone</keyword>
<protein>
    <submittedName>
        <fullName evidence="6">DnaJ domain-containing protein</fullName>
    </submittedName>
</protein>
<dbReference type="PROSITE" id="PS50076">
    <property type="entry name" value="DNAJ_2"/>
    <property type="match status" value="1"/>
</dbReference>
<evidence type="ECO:0000313" key="6">
    <source>
        <dbReference type="EMBL" id="MDT2947033.1"/>
    </source>
</evidence>
<evidence type="ECO:0000256" key="1">
    <source>
        <dbReference type="ARBA" id="ARBA00022705"/>
    </source>
</evidence>
<reference evidence="6" key="1">
    <citation type="submission" date="2023-03" db="EMBL/GenBank/DDBJ databases">
        <authorList>
            <person name="Shen W."/>
            <person name="Cai J."/>
        </authorList>
    </citation>
    <scope>NUCLEOTIDE SEQUENCE</scope>
    <source>
        <strain evidence="6">Y37</strain>
    </source>
</reference>
<dbReference type="GO" id="GO:0051087">
    <property type="term" value="F:protein-folding chaperone binding"/>
    <property type="evidence" value="ECO:0007669"/>
    <property type="project" value="TreeGrafter"/>
</dbReference>
<sequence>MAELVIISTFYAFVLLYKLLKFTVIWVYKILFFILKILANIFAWSLMFPGTRYSGDWEKPQTDSRDYYEEYNQQEYSHYENYQEVTQTESCFDVLGVSPDDDLSTIKQVYRSLSKAYHPDVNKSKMAEEKIKKINDAWSKIQKIKN</sequence>
<accession>A0AAW8UFK7</accession>
<dbReference type="EMBL" id="JARQDL010000017">
    <property type="protein sequence ID" value="MDT2947033.1"/>
    <property type="molecule type" value="Genomic_DNA"/>
</dbReference>
<dbReference type="GO" id="GO:0036503">
    <property type="term" value="P:ERAD pathway"/>
    <property type="evidence" value="ECO:0007669"/>
    <property type="project" value="TreeGrafter"/>
</dbReference>
<evidence type="ECO:0000256" key="4">
    <source>
        <dbReference type="SAM" id="Phobius"/>
    </source>
</evidence>
<dbReference type="AlphaFoldDB" id="A0AAW8UFK7"/>
<dbReference type="SUPFAM" id="SSF46565">
    <property type="entry name" value="Chaperone J-domain"/>
    <property type="match status" value="1"/>
</dbReference>
<feature type="domain" description="J" evidence="5">
    <location>
        <begin position="90"/>
        <end position="146"/>
    </location>
</feature>
<keyword evidence="4" id="KW-1133">Transmembrane helix</keyword>
<keyword evidence="2" id="KW-0346">Stress response</keyword>
<keyword evidence="4" id="KW-0472">Membrane</keyword>
<dbReference type="Pfam" id="PF00226">
    <property type="entry name" value="DnaJ"/>
    <property type="match status" value="1"/>
</dbReference>